<dbReference type="EMBL" id="ML976618">
    <property type="protein sequence ID" value="KAF1842612.1"/>
    <property type="molecule type" value="Genomic_DNA"/>
</dbReference>
<feature type="compositionally biased region" description="Polar residues" evidence="1">
    <location>
        <begin position="42"/>
        <end position="52"/>
    </location>
</feature>
<feature type="region of interest" description="Disordered" evidence="1">
    <location>
        <begin position="288"/>
        <end position="316"/>
    </location>
</feature>
<reference evidence="2" key="1">
    <citation type="submission" date="2020-01" db="EMBL/GenBank/DDBJ databases">
        <authorList>
            <consortium name="DOE Joint Genome Institute"/>
            <person name="Haridas S."/>
            <person name="Albert R."/>
            <person name="Binder M."/>
            <person name="Bloem J."/>
            <person name="Labutti K."/>
            <person name="Salamov A."/>
            <person name="Andreopoulos B."/>
            <person name="Baker S.E."/>
            <person name="Barry K."/>
            <person name="Bills G."/>
            <person name="Bluhm B.H."/>
            <person name="Cannon C."/>
            <person name="Castanera R."/>
            <person name="Culley D.E."/>
            <person name="Daum C."/>
            <person name="Ezra D."/>
            <person name="Gonzalez J.B."/>
            <person name="Henrissat B."/>
            <person name="Kuo A."/>
            <person name="Liang C."/>
            <person name="Lipzen A."/>
            <person name="Lutzoni F."/>
            <person name="Magnuson J."/>
            <person name="Mondo S."/>
            <person name="Nolan M."/>
            <person name="Ohm R."/>
            <person name="Pangilinan J."/>
            <person name="Park H.-J."/>
            <person name="Ramirez L."/>
            <person name="Alfaro M."/>
            <person name="Sun H."/>
            <person name="Tritt A."/>
            <person name="Yoshinaga Y."/>
            <person name="Zwiers L.-H."/>
            <person name="Turgeon B.G."/>
            <person name="Goodwin S.B."/>
            <person name="Spatafora J.W."/>
            <person name="Crous P.W."/>
            <person name="Grigoriev I.V."/>
        </authorList>
    </citation>
    <scope>NUCLEOTIDE SEQUENCE</scope>
    <source>
        <strain evidence="2">CBS 394.84</strain>
    </source>
</reference>
<keyword evidence="3" id="KW-1185">Reference proteome</keyword>
<accession>A0A9P4GBL5</accession>
<comment type="caution">
    <text evidence="2">The sequence shown here is derived from an EMBL/GenBank/DDBJ whole genome shotgun (WGS) entry which is preliminary data.</text>
</comment>
<evidence type="ECO:0000313" key="2">
    <source>
        <dbReference type="EMBL" id="KAF1842612.1"/>
    </source>
</evidence>
<dbReference type="Proteomes" id="UP000800039">
    <property type="component" value="Unassembled WGS sequence"/>
</dbReference>
<name>A0A9P4GBL5_9PLEO</name>
<gene>
    <name evidence="2" type="ORF">K460DRAFT_189308</name>
</gene>
<feature type="region of interest" description="Disordered" evidence="1">
    <location>
        <begin position="33"/>
        <end position="75"/>
    </location>
</feature>
<proteinExistence type="predicted"/>
<dbReference type="GeneID" id="63844359"/>
<evidence type="ECO:0000313" key="3">
    <source>
        <dbReference type="Proteomes" id="UP000800039"/>
    </source>
</evidence>
<evidence type="ECO:0000256" key="1">
    <source>
        <dbReference type="SAM" id="MobiDB-lite"/>
    </source>
</evidence>
<organism evidence="2 3">
    <name type="scientific">Cucurbitaria berberidis CBS 394.84</name>
    <dbReference type="NCBI Taxonomy" id="1168544"/>
    <lineage>
        <taxon>Eukaryota</taxon>
        <taxon>Fungi</taxon>
        <taxon>Dikarya</taxon>
        <taxon>Ascomycota</taxon>
        <taxon>Pezizomycotina</taxon>
        <taxon>Dothideomycetes</taxon>
        <taxon>Pleosporomycetidae</taxon>
        <taxon>Pleosporales</taxon>
        <taxon>Pleosporineae</taxon>
        <taxon>Cucurbitariaceae</taxon>
        <taxon>Cucurbitaria</taxon>
    </lineage>
</organism>
<protein>
    <submittedName>
        <fullName evidence="2">Uncharacterized protein</fullName>
    </submittedName>
</protein>
<feature type="region of interest" description="Disordered" evidence="1">
    <location>
        <begin position="406"/>
        <end position="431"/>
    </location>
</feature>
<sequence>MVLGQALSPYHNRHPIPGLLPMRTVKSKQSRFFPPPTFLASPDTTECYSSTPKVLDSAPTESEPSDSKFSNVPTRPTHAQKKAASAACRALASMKVNSTFALSDNVSHANNTLHKVPIQESPSFPVLGESCRPSTPCSVSHALHGTHQSPPPPFKLNVSQSCFVRSYREPSEGITTFKPSPSPLITAPVTCPHPFINMPKHQPPPAVPEDLFQHSSSNSMPLSRNPALEPTGPEVQQGLDDFLGMGHPSPCWCSKHAKLTAPSCKVTAPTLEETKASYGGDLYDYTGPSADYSDPETDSDVGAVSMSPPSQSSRPEIDDLYDMVYPAESSDDEWSIISPGSRNRKLRSQFLPATPDGHVVGPTQLFRSPLVPFLTPEYLLSYSDTETFLLSPSILSPALSPVEPAQFPQVDRRERISSTASTSIGGGWHTL</sequence>
<dbReference type="RefSeq" id="XP_040785175.1">
    <property type="nucleotide sequence ID" value="XM_040927107.1"/>
</dbReference>
<dbReference type="AlphaFoldDB" id="A0A9P4GBL5"/>
<feature type="compositionally biased region" description="Polar residues" evidence="1">
    <location>
        <begin position="59"/>
        <end position="74"/>
    </location>
</feature>